<comment type="caution">
    <text evidence="6">The sequence shown here is derived from an EMBL/GenBank/DDBJ whole genome shotgun (WGS) entry which is preliminary data.</text>
</comment>
<evidence type="ECO:0000259" key="5">
    <source>
        <dbReference type="Pfam" id="PF01168"/>
    </source>
</evidence>
<feature type="compositionally biased region" description="Low complexity" evidence="4">
    <location>
        <begin position="24"/>
        <end position="38"/>
    </location>
</feature>
<feature type="modified residue" description="N6-(pyridoxal phosphate)lysine" evidence="2">
    <location>
        <position position="86"/>
    </location>
</feature>
<dbReference type="GO" id="GO:0030170">
    <property type="term" value="F:pyridoxal phosphate binding"/>
    <property type="evidence" value="ECO:0007669"/>
    <property type="project" value="UniProtKB-UniRule"/>
</dbReference>
<dbReference type="InterPro" id="IPR001608">
    <property type="entry name" value="Ala_racemase_N"/>
</dbReference>
<keyword evidence="7" id="KW-1185">Reference proteome</keyword>
<dbReference type="AlphaFoldDB" id="A0A8J7GIC6"/>
<evidence type="ECO:0000256" key="1">
    <source>
        <dbReference type="ARBA" id="ARBA00022898"/>
    </source>
</evidence>
<proteinExistence type="inferred from homology"/>
<comment type="similarity">
    <text evidence="2 3">Belongs to the pyridoxal phosphate-binding protein YggS/PROSC family.</text>
</comment>
<evidence type="ECO:0000313" key="7">
    <source>
        <dbReference type="Proteomes" id="UP000622552"/>
    </source>
</evidence>
<dbReference type="PANTHER" id="PTHR10146">
    <property type="entry name" value="PROLINE SYNTHETASE CO-TRANSCRIBED BACTERIAL HOMOLOG PROTEIN"/>
    <property type="match status" value="1"/>
</dbReference>
<dbReference type="SUPFAM" id="SSF51419">
    <property type="entry name" value="PLP-binding barrel"/>
    <property type="match status" value="1"/>
</dbReference>
<keyword evidence="1 2" id="KW-0663">Pyridoxal phosphate</keyword>
<dbReference type="Pfam" id="PF01168">
    <property type="entry name" value="Ala_racemase_N"/>
    <property type="match status" value="1"/>
</dbReference>
<dbReference type="Proteomes" id="UP000622552">
    <property type="component" value="Unassembled WGS sequence"/>
</dbReference>
<feature type="domain" description="Alanine racemase N-terminal" evidence="5">
    <location>
        <begin position="59"/>
        <end position="295"/>
    </location>
</feature>
<evidence type="ECO:0000256" key="3">
    <source>
        <dbReference type="RuleBase" id="RU004514"/>
    </source>
</evidence>
<dbReference type="InterPro" id="IPR011078">
    <property type="entry name" value="PyrdxlP_homeostasis"/>
</dbReference>
<accession>A0A8J7GIC6</accession>
<evidence type="ECO:0000313" key="6">
    <source>
        <dbReference type="EMBL" id="MBG6141198.1"/>
    </source>
</evidence>
<gene>
    <name evidence="6" type="ORF">IW245_007392</name>
</gene>
<evidence type="ECO:0000256" key="2">
    <source>
        <dbReference type="HAMAP-Rule" id="MF_02087"/>
    </source>
</evidence>
<dbReference type="HAMAP" id="MF_02087">
    <property type="entry name" value="PLP_homeostasis"/>
    <property type="match status" value="1"/>
</dbReference>
<organism evidence="6 7">
    <name type="scientific">Longispora fulva</name>
    <dbReference type="NCBI Taxonomy" id="619741"/>
    <lineage>
        <taxon>Bacteria</taxon>
        <taxon>Bacillati</taxon>
        <taxon>Actinomycetota</taxon>
        <taxon>Actinomycetes</taxon>
        <taxon>Micromonosporales</taxon>
        <taxon>Micromonosporaceae</taxon>
        <taxon>Longispora</taxon>
    </lineage>
</organism>
<name>A0A8J7GIC6_9ACTN</name>
<evidence type="ECO:0000256" key="4">
    <source>
        <dbReference type="SAM" id="MobiDB-lite"/>
    </source>
</evidence>
<dbReference type="Gene3D" id="3.20.20.10">
    <property type="entry name" value="Alanine racemase"/>
    <property type="match status" value="1"/>
</dbReference>
<comment type="function">
    <text evidence="2">Pyridoxal 5'-phosphate (PLP)-binding protein, which is involved in PLP homeostasis.</text>
</comment>
<dbReference type="PANTHER" id="PTHR10146:SF14">
    <property type="entry name" value="PYRIDOXAL PHOSPHATE HOMEOSTASIS PROTEIN"/>
    <property type="match status" value="1"/>
</dbReference>
<dbReference type="EMBL" id="JADOUF010000001">
    <property type="protein sequence ID" value="MBG6141198.1"/>
    <property type="molecule type" value="Genomic_DNA"/>
</dbReference>
<feature type="region of interest" description="Disordered" evidence="4">
    <location>
        <begin position="1"/>
        <end position="48"/>
    </location>
</feature>
<protein>
    <recommendedName>
        <fullName evidence="2">Pyridoxal phosphate homeostasis protein</fullName>
        <shortName evidence="2">PLP homeostasis protein</shortName>
    </recommendedName>
</protein>
<sequence length="300" mass="30491">MGGQGPNAGEDNATQVEPSGHPGGSSAAARRPEGAAGRDTSTGDDAGAVRRAELADGLARVRARIAAACAAAGRDPGEITLVAVTKTYPASDVVHLRHLGVRDVGENRDAEAAPKAALVAGALAGWAPGAAGTGAAAFGGGPLTWHYIGQLQRNKARSVVRYADMVHSVDRESLVDALAAAVARERPDRPLDVLLQLSLDGAVGRGGVPEPELMALAEAVVRRPELRLRGLMAVAPLDWEAARAFGVLAEYTAKFLVGYPTATVLSAGMSGDLAEAIAFGATHVRVGSAILGSRPPAGLA</sequence>
<reference evidence="6" key="1">
    <citation type="submission" date="2020-11" db="EMBL/GenBank/DDBJ databases">
        <title>Sequencing the genomes of 1000 actinobacteria strains.</title>
        <authorList>
            <person name="Klenk H.-P."/>
        </authorList>
    </citation>
    <scope>NUCLEOTIDE SEQUENCE</scope>
    <source>
        <strain evidence="6">DSM 45356</strain>
    </source>
</reference>
<dbReference type="InterPro" id="IPR029066">
    <property type="entry name" value="PLP-binding_barrel"/>
</dbReference>